<feature type="domain" description="FAD-binding" evidence="6">
    <location>
        <begin position="10"/>
        <end position="378"/>
    </location>
</feature>
<dbReference type="InterPro" id="IPR002938">
    <property type="entry name" value="FAD-bd"/>
</dbReference>
<dbReference type="InterPro" id="IPR038220">
    <property type="entry name" value="PHOX_C_sf"/>
</dbReference>
<evidence type="ECO:0000256" key="1">
    <source>
        <dbReference type="ARBA" id="ARBA00005179"/>
    </source>
</evidence>
<dbReference type="Gene3D" id="3.40.30.20">
    <property type="match status" value="1"/>
</dbReference>
<reference evidence="8 9" key="1">
    <citation type="submission" date="2023-01" db="EMBL/GenBank/DDBJ databases">
        <title>Analysis of 21 Apiospora genomes using comparative genomics revels a genus with tremendous synthesis potential of carbohydrate active enzymes and secondary metabolites.</title>
        <authorList>
            <person name="Sorensen T."/>
        </authorList>
    </citation>
    <scope>NUCLEOTIDE SEQUENCE [LARGE SCALE GENOMIC DNA]</scope>
    <source>
        <strain evidence="8 9">CBS 20057</strain>
    </source>
</reference>
<evidence type="ECO:0000256" key="2">
    <source>
        <dbReference type="ARBA" id="ARBA00007801"/>
    </source>
</evidence>
<dbReference type="InterPro" id="IPR012941">
    <property type="entry name" value="Phe_hydrox_C_dim_dom"/>
</dbReference>
<evidence type="ECO:0000313" key="8">
    <source>
        <dbReference type="EMBL" id="KAK8027867.1"/>
    </source>
</evidence>
<proteinExistence type="inferred from homology"/>
<evidence type="ECO:0000259" key="7">
    <source>
        <dbReference type="Pfam" id="PF07976"/>
    </source>
</evidence>
<accession>A0ABR1S9Y5</accession>
<feature type="domain" description="Phenol hydroxylase-like C-terminal dimerisation" evidence="7">
    <location>
        <begin position="418"/>
        <end position="613"/>
    </location>
</feature>
<evidence type="ECO:0000256" key="3">
    <source>
        <dbReference type="ARBA" id="ARBA00022630"/>
    </source>
</evidence>
<dbReference type="InterPro" id="IPR036188">
    <property type="entry name" value="FAD/NAD-bd_sf"/>
</dbReference>
<dbReference type="GO" id="GO:0004497">
    <property type="term" value="F:monooxygenase activity"/>
    <property type="evidence" value="ECO:0007669"/>
    <property type="project" value="UniProtKB-KW"/>
</dbReference>
<dbReference type="SUPFAM" id="SSF51905">
    <property type="entry name" value="FAD/NAD(P)-binding domain"/>
    <property type="match status" value="1"/>
</dbReference>
<keyword evidence="5" id="KW-0560">Oxidoreductase</keyword>
<comment type="caution">
    <text evidence="8">The sequence shown here is derived from an EMBL/GenBank/DDBJ whole genome shotgun (WGS) entry which is preliminary data.</text>
</comment>
<sequence>MLQPRPSSDHEVLIVGGGSAGLCAGIWLARCGIDFQILERRDGPMRQGQADGVQCRTVEVFESFGIEGPLLREACHVLELAFWAPSDSVGLGETGKTGGKKTGGIARTHYAPDTEPGISHMPHVILNQARMNGIMTEEMTRAAGRDMIEYGVEVVDVSVDEEIAKDPDAYCVNVTAKENGATKHMRAKYVIGCDGAHSTVRKSLGFRMIGDSHDALWGVMDIYPRTNFPDIRKKVLINSEAGNMVVIPREGDYLVRFYMELPKYAGAAADITLADLHEKARLIFRPYEMEFADTTWWSAYAIGQRQADHFTAAHRVFLTGDACHTHSPKAGQGMNVSLQDGYNLGWKLAAVLRGRARPELLETYVSERQKVAAELIEFDRHFTQLFSTAYRKEHGITPEHFREQFVRSGRYTAGQALKYDESAIVCLEGSRGSAKRLEVGMRFPSAQVVRVCDAKAMQLVKALPSDSSWHIVVFAGDYRDGEAPARLDQASHSLPYVSRELSEIVSRFTPEGVQPDSILHLVLVLSGSRTEIGMQQIPKVFTPMTGILGLKCLLNVFIDDQSYNSVHGRAYENYGVEANVGALVVIRPDQYIAKVCGLDEVGQLGSFFAGFMRRVG</sequence>
<keyword evidence="4" id="KW-0274">FAD</keyword>
<dbReference type="Gene3D" id="3.50.50.60">
    <property type="entry name" value="FAD/NAD(P)-binding domain"/>
    <property type="match status" value="1"/>
</dbReference>
<dbReference type="Gene3D" id="3.30.9.10">
    <property type="entry name" value="D-Amino Acid Oxidase, subunit A, domain 2"/>
    <property type="match status" value="1"/>
</dbReference>
<comment type="similarity">
    <text evidence="2">Belongs to the PheA/TfdB FAD monooxygenase family.</text>
</comment>
<keyword evidence="9" id="KW-1185">Reference proteome</keyword>
<dbReference type="InterPro" id="IPR036249">
    <property type="entry name" value="Thioredoxin-like_sf"/>
</dbReference>
<dbReference type="PANTHER" id="PTHR43004:SF10">
    <property type="entry name" value="2-MONOOXYGENASE, PUTATIVE (AFU_ORTHOLOGUE AFUA_6G11480)-RELATED"/>
    <property type="match status" value="1"/>
</dbReference>
<dbReference type="Pfam" id="PF07976">
    <property type="entry name" value="Phe_hydrox_dim"/>
    <property type="match status" value="1"/>
</dbReference>
<dbReference type="Pfam" id="PF01494">
    <property type="entry name" value="FAD_binding_3"/>
    <property type="match status" value="1"/>
</dbReference>
<dbReference type="Proteomes" id="UP001396898">
    <property type="component" value="Unassembled WGS sequence"/>
</dbReference>
<dbReference type="PANTHER" id="PTHR43004">
    <property type="entry name" value="TRK SYSTEM POTASSIUM UPTAKE PROTEIN"/>
    <property type="match status" value="1"/>
</dbReference>
<comment type="pathway">
    <text evidence="1">Secondary metabolite biosynthesis.</text>
</comment>
<dbReference type="NCBIfam" id="NF006144">
    <property type="entry name" value="PRK08294.1"/>
    <property type="match status" value="1"/>
</dbReference>
<evidence type="ECO:0000256" key="5">
    <source>
        <dbReference type="ARBA" id="ARBA00023002"/>
    </source>
</evidence>
<gene>
    <name evidence="8" type="ORF">PG991_004923</name>
</gene>
<dbReference type="EMBL" id="JAQQWI010000007">
    <property type="protein sequence ID" value="KAK8027867.1"/>
    <property type="molecule type" value="Genomic_DNA"/>
</dbReference>
<dbReference type="PRINTS" id="PR00420">
    <property type="entry name" value="RNGMNOXGNASE"/>
</dbReference>
<dbReference type="InterPro" id="IPR050641">
    <property type="entry name" value="RIFMO-like"/>
</dbReference>
<evidence type="ECO:0000256" key="4">
    <source>
        <dbReference type="ARBA" id="ARBA00022827"/>
    </source>
</evidence>
<name>A0ABR1S9Y5_9PEZI</name>
<dbReference type="SUPFAM" id="SSF54373">
    <property type="entry name" value="FAD-linked reductases, C-terminal domain"/>
    <property type="match status" value="1"/>
</dbReference>
<keyword evidence="3" id="KW-0285">Flavoprotein</keyword>
<dbReference type="CDD" id="cd02979">
    <property type="entry name" value="PHOX_C"/>
    <property type="match status" value="1"/>
</dbReference>
<protein>
    <submittedName>
        <fullName evidence="8">FAD-dependent monooxygenase</fullName>
    </submittedName>
</protein>
<evidence type="ECO:0000259" key="6">
    <source>
        <dbReference type="Pfam" id="PF01494"/>
    </source>
</evidence>
<dbReference type="SUPFAM" id="SSF52833">
    <property type="entry name" value="Thioredoxin-like"/>
    <property type="match status" value="1"/>
</dbReference>
<organism evidence="8 9">
    <name type="scientific">Apiospora marii</name>
    <dbReference type="NCBI Taxonomy" id="335849"/>
    <lineage>
        <taxon>Eukaryota</taxon>
        <taxon>Fungi</taxon>
        <taxon>Dikarya</taxon>
        <taxon>Ascomycota</taxon>
        <taxon>Pezizomycotina</taxon>
        <taxon>Sordariomycetes</taxon>
        <taxon>Xylariomycetidae</taxon>
        <taxon>Amphisphaeriales</taxon>
        <taxon>Apiosporaceae</taxon>
        <taxon>Apiospora</taxon>
    </lineage>
</organism>
<evidence type="ECO:0000313" key="9">
    <source>
        <dbReference type="Proteomes" id="UP001396898"/>
    </source>
</evidence>
<keyword evidence="8" id="KW-0503">Monooxygenase</keyword>